<dbReference type="InterPro" id="IPR039261">
    <property type="entry name" value="FNR_nucleotide-bd"/>
</dbReference>
<keyword evidence="5" id="KW-0274">FAD</keyword>
<keyword evidence="3" id="KW-0285">Flavoprotein</keyword>
<keyword evidence="2" id="KW-0813">Transport</keyword>
<evidence type="ECO:0000256" key="8">
    <source>
        <dbReference type="ARBA" id="ARBA00022989"/>
    </source>
</evidence>
<sequence length="680" mass="75587">MNVQRAVEELTRLEAADSGFLDKRWDGDGAESPWANINKKYGVMVFALSCANVVTIGVSACLKVRLSPKANKTDGYLTKVLRKVVYFPLWLSVVVWSVFMALLLFIPWYSGIKETPDYIHFKIGLGMLKRAGRLGLSLYPLIIFLSLKPNPLPNVLYMHLIPLHKWISRISIASISLHSLGFFGFWIHKNELHKSFDKLMFPGVVNFFLLFIVLILGIKGIRERCYKLFYALHIITAWATLPLMYLHSMPEANLDKIDETNSYYTTSVPDSNLLMVRIPREKVMKASMKFKKEQDGSMLTYFSPGSHIRISPSLLNPKSWLFATHPYTIASLDHEEYVDLVIKKSTRFAQHLASQRYFCYTVSSPFPAFDDFFFSRNLNDNITIVCGGSGLAFGIPLFKYFHQRNRKGDEELVKTPNVRFCIVVRRKEDLFVLQEAGIFGYHEDPESDSLELTPDYRDAKIDIHVTGSSEPVKRQTLISRIKAAIQRFRKQPSETQYYQMEDLQEPMLEAEDAKASVADNGVAVEFQMGRPNFSTVLLASMAASSVSALRYVTVTNDGATYVETITDPEDLSTPAGGFITYKVITGTKGTNTYTKTIWSTGYSSAETEAEATSEAKAVESSEAAETSAVETSEAAEETTAAAESTSAAESAVVSSYEGAAGNLGVAAGVAGFAGVAALLI</sequence>
<keyword evidence="4 15" id="KW-0812">Transmembrane</keyword>
<dbReference type="Gene3D" id="3.40.50.80">
    <property type="entry name" value="Nucleotide-binding domain of ferredoxin-NADP reductase (FNR) module"/>
    <property type="match status" value="1"/>
</dbReference>
<feature type="transmembrane region" description="Helical" evidence="15">
    <location>
        <begin position="167"/>
        <end position="187"/>
    </location>
</feature>
<keyword evidence="11 15" id="KW-0472">Membrane</keyword>
<comment type="caution">
    <text evidence="19">The sequence shown here is derived from an EMBL/GenBank/DDBJ whole genome shotgun (WGS) entry which is preliminary data.</text>
</comment>
<dbReference type="GeneID" id="37000016"/>
<organism evidence="19 20">
    <name type="scientific">Candidozyma duobushaemuli</name>
    <dbReference type="NCBI Taxonomy" id="1231522"/>
    <lineage>
        <taxon>Eukaryota</taxon>
        <taxon>Fungi</taxon>
        <taxon>Dikarya</taxon>
        <taxon>Ascomycota</taxon>
        <taxon>Saccharomycotina</taxon>
        <taxon>Pichiomycetes</taxon>
        <taxon>Metschnikowiaceae</taxon>
        <taxon>Candidozyma</taxon>
    </lineage>
</organism>
<feature type="domain" description="Ferric oxidoreductase" evidence="16">
    <location>
        <begin position="131"/>
        <end position="241"/>
    </location>
</feature>
<evidence type="ECO:0000256" key="10">
    <source>
        <dbReference type="ARBA" id="ARBA00023065"/>
    </source>
</evidence>
<dbReference type="InterPro" id="IPR013121">
    <property type="entry name" value="Fe_red_NAD-bd_6"/>
</dbReference>
<keyword evidence="8 15" id="KW-1133">Transmembrane helix</keyword>
<evidence type="ECO:0000259" key="17">
    <source>
        <dbReference type="Pfam" id="PF08022"/>
    </source>
</evidence>
<evidence type="ECO:0000256" key="13">
    <source>
        <dbReference type="ARBA" id="ARBA00038065"/>
    </source>
</evidence>
<feature type="transmembrane region" description="Helical" evidence="15">
    <location>
        <begin position="85"/>
        <end position="110"/>
    </location>
</feature>
<dbReference type="InterPro" id="IPR013112">
    <property type="entry name" value="FAD-bd_8"/>
</dbReference>
<evidence type="ECO:0000256" key="15">
    <source>
        <dbReference type="SAM" id="Phobius"/>
    </source>
</evidence>
<dbReference type="SFLD" id="SFLDF00463">
    <property type="entry name" value="AIM14"/>
    <property type="match status" value="1"/>
</dbReference>
<proteinExistence type="inferred from homology"/>
<evidence type="ECO:0000256" key="14">
    <source>
        <dbReference type="ARBA" id="ARBA00039704"/>
    </source>
</evidence>
<evidence type="ECO:0000256" key="2">
    <source>
        <dbReference type="ARBA" id="ARBA00022448"/>
    </source>
</evidence>
<evidence type="ECO:0000313" key="19">
    <source>
        <dbReference type="EMBL" id="PVH17133.1"/>
    </source>
</evidence>
<feature type="transmembrane region" description="Helical" evidence="15">
    <location>
        <begin position="199"/>
        <end position="216"/>
    </location>
</feature>
<evidence type="ECO:0000256" key="12">
    <source>
        <dbReference type="ARBA" id="ARBA00037386"/>
    </source>
</evidence>
<feature type="domain" description="FAD-binding 8" evidence="17">
    <location>
        <begin position="287"/>
        <end position="355"/>
    </location>
</feature>
<keyword evidence="10" id="KW-0406">Ion transport</keyword>
<gene>
    <name evidence="19" type="ORF">CXQ87_000013</name>
</gene>
<keyword evidence="20" id="KW-1185">Reference proteome</keyword>
<evidence type="ECO:0000256" key="7">
    <source>
        <dbReference type="ARBA" id="ARBA00022982"/>
    </source>
</evidence>
<protein>
    <recommendedName>
        <fullName evidence="14">Probable metalloreductase AIM14</fullName>
    </recommendedName>
</protein>
<evidence type="ECO:0000313" key="20">
    <source>
        <dbReference type="Proteomes" id="UP000244406"/>
    </source>
</evidence>
<dbReference type="Pfam" id="PF08022">
    <property type="entry name" value="FAD_binding_8"/>
    <property type="match status" value="1"/>
</dbReference>
<dbReference type="Pfam" id="PF08030">
    <property type="entry name" value="NAD_binding_6"/>
    <property type="match status" value="1"/>
</dbReference>
<comment type="function">
    <text evidence="12">Probable cell surface metalloreductase. May be involved in iron or copper homeostasis.</text>
</comment>
<evidence type="ECO:0000256" key="1">
    <source>
        <dbReference type="ARBA" id="ARBA00004141"/>
    </source>
</evidence>
<dbReference type="EMBL" id="PKFP01000008">
    <property type="protein sequence ID" value="PVH17133.1"/>
    <property type="molecule type" value="Genomic_DNA"/>
</dbReference>
<comment type="similarity">
    <text evidence="13">Belongs to the ferric reductase (FRE) family. AIM14 subfamily.</text>
</comment>
<reference evidence="19 20" key="1">
    <citation type="submission" date="2017-12" db="EMBL/GenBank/DDBJ databases">
        <title>Genome Sequence of the Amphotericin B-resistant Candida duobushaemulonii strain, B09383.</title>
        <authorList>
            <person name="Chow N.A."/>
            <person name="Gade L."/>
            <person name="Batra D."/>
            <person name="Rowe L.A."/>
            <person name="Loparev V.N."/>
            <person name="Litvintseva A.P."/>
        </authorList>
    </citation>
    <scope>NUCLEOTIDE SEQUENCE [LARGE SCALE GENOMIC DNA]</scope>
    <source>
        <strain evidence="19 20">B09383</strain>
    </source>
</reference>
<feature type="domain" description="Ferric reductase NAD binding" evidence="18">
    <location>
        <begin position="380"/>
        <end position="540"/>
    </location>
</feature>
<dbReference type="InterPro" id="IPR013130">
    <property type="entry name" value="Fe3_Rdtase_TM_dom"/>
</dbReference>
<dbReference type="GO" id="GO:0005886">
    <property type="term" value="C:plasma membrane"/>
    <property type="evidence" value="ECO:0007669"/>
    <property type="project" value="TreeGrafter"/>
</dbReference>
<dbReference type="AlphaFoldDB" id="A0A2V1AIQ8"/>
<evidence type="ECO:0000256" key="11">
    <source>
        <dbReference type="ARBA" id="ARBA00023136"/>
    </source>
</evidence>
<feature type="transmembrane region" description="Helical" evidence="15">
    <location>
        <begin position="130"/>
        <end position="147"/>
    </location>
</feature>
<comment type="subcellular location">
    <subcellularLocation>
        <location evidence="1">Membrane</location>
        <topology evidence="1">Multi-pass membrane protein</topology>
    </subcellularLocation>
</comment>
<evidence type="ECO:0000256" key="6">
    <source>
        <dbReference type="ARBA" id="ARBA00022857"/>
    </source>
</evidence>
<dbReference type="VEuPathDB" id="FungiDB:CXQ87_000013"/>
<evidence type="ECO:0000259" key="18">
    <source>
        <dbReference type="Pfam" id="PF08030"/>
    </source>
</evidence>
<dbReference type="PANTHER" id="PTHR11972:SF198">
    <property type="entry name" value="METALLOREDUCTASE AIM14-RELATED"/>
    <property type="match status" value="1"/>
</dbReference>
<keyword evidence="9" id="KW-0560">Oxidoreductase</keyword>
<evidence type="ECO:0000256" key="3">
    <source>
        <dbReference type="ARBA" id="ARBA00022630"/>
    </source>
</evidence>
<evidence type="ECO:0000259" key="16">
    <source>
        <dbReference type="Pfam" id="PF01794"/>
    </source>
</evidence>
<dbReference type="PANTHER" id="PTHR11972">
    <property type="entry name" value="NADPH OXIDASE"/>
    <property type="match status" value="1"/>
</dbReference>
<dbReference type="RefSeq" id="XP_025338073.1">
    <property type="nucleotide sequence ID" value="XM_025478600.1"/>
</dbReference>
<keyword evidence="6" id="KW-0521">NADP</keyword>
<evidence type="ECO:0000256" key="9">
    <source>
        <dbReference type="ARBA" id="ARBA00023002"/>
    </source>
</evidence>
<accession>A0A2V1AIQ8</accession>
<dbReference type="Pfam" id="PF01794">
    <property type="entry name" value="Ferric_reduct"/>
    <property type="match status" value="1"/>
</dbReference>
<dbReference type="GO" id="GO:0000293">
    <property type="term" value="F:ferric-chelate reductase activity"/>
    <property type="evidence" value="ECO:0007669"/>
    <property type="project" value="TreeGrafter"/>
</dbReference>
<keyword evidence="7" id="KW-0249">Electron transport</keyword>
<name>A0A2V1AIQ8_9ASCO</name>
<feature type="transmembrane region" description="Helical" evidence="15">
    <location>
        <begin position="41"/>
        <end position="64"/>
    </location>
</feature>
<evidence type="ECO:0000256" key="4">
    <source>
        <dbReference type="ARBA" id="ARBA00022692"/>
    </source>
</evidence>
<feature type="transmembrane region" description="Helical" evidence="15">
    <location>
        <begin position="228"/>
        <end position="246"/>
    </location>
</feature>
<dbReference type="InterPro" id="IPR050369">
    <property type="entry name" value="RBOH/FRE"/>
</dbReference>
<dbReference type="GO" id="GO:0033215">
    <property type="term" value="P:reductive iron assimilation"/>
    <property type="evidence" value="ECO:0007669"/>
    <property type="project" value="TreeGrafter"/>
</dbReference>
<evidence type="ECO:0000256" key="5">
    <source>
        <dbReference type="ARBA" id="ARBA00022827"/>
    </source>
</evidence>
<dbReference type="Proteomes" id="UP000244406">
    <property type="component" value="Unassembled WGS sequence"/>
</dbReference>
<dbReference type="CDD" id="cd06186">
    <property type="entry name" value="NOX_Duox_like_FAD_NADP"/>
    <property type="match status" value="1"/>
</dbReference>